<organism evidence="2 3">
    <name type="scientific">Paenibacillus arenosi</name>
    <dbReference type="NCBI Taxonomy" id="2774142"/>
    <lineage>
        <taxon>Bacteria</taxon>
        <taxon>Bacillati</taxon>
        <taxon>Bacillota</taxon>
        <taxon>Bacilli</taxon>
        <taxon>Bacillales</taxon>
        <taxon>Paenibacillaceae</taxon>
        <taxon>Paenibacillus</taxon>
    </lineage>
</organism>
<dbReference type="EMBL" id="JACYTN010000010">
    <property type="protein sequence ID" value="MBD8499356.1"/>
    <property type="molecule type" value="Genomic_DNA"/>
</dbReference>
<name>A0ABR9B2E7_9BACL</name>
<evidence type="ECO:0000313" key="3">
    <source>
        <dbReference type="Proteomes" id="UP000634529"/>
    </source>
</evidence>
<comment type="caution">
    <text evidence="2">The sequence shown here is derived from an EMBL/GenBank/DDBJ whole genome shotgun (WGS) entry which is preliminary data.</text>
</comment>
<dbReference type="RefSeq" id="WP_192025700.1">
    <property type="nucleotide sequence ID" value="NZ_JACYTN010000010.1"/>
</dbReference>
<sequence length="242" mass="27165">MLKCSHIICKVADITTAVRDYESLGFTMQWGSAPERAHNALLWFEAGPFIELFQIPTSFSYLSLPLGVFYGRGAGKRFKHWSSLSEGWCDVALEPARNPNVEMLSAQRNRMELQEIRQTMNHSGIPTSRIINGKRIRPDGSMVRYSLFAPNETGLPFMVSHYDPPQRPKRIEHPNGATGIEWVKMGVPQQLSTSFQSLLAHDKWLRAESVSQQGVIEVALSGLNQSLDTNLLHGARFVAANR</sequence>
<dbReference type="Gene3D" id="3.10.180.10">
    <property type="entry name" value="2,3-Dihydroxybiphenyl 1,2-Dioxygenase, domain 1"/>
    <property type="match status" value="1"/>
</dbReference>
<gene>
    <name evidence="2" type="ORF">IFO66_13755</name>
</gene>
<evidence type="ECO:0000259" key="1">
    <source>
        <dbReference type="Pfam" id="PF13468"/>
    </source>
</evidence>
<proteinExistence type="predicted"/>
<feature type="domain" description="Glyoxalase-like" evidence="1">
    <location>
        <begin position="6"/>
        <end position="191"/>
    </location>
</feature>
<protein>
    <submittedName>
        <fullName evidence="2">VOC family protein</fullName>
    </submittedName>
</protein>
<evidence type="ECO:0000313" key="2">
    <source>
        <dbReference type="EMBL" id="MBD8499356.1"/>
    </source>
</evidence>
<dbReference type="InterPro" id="IPR025870">
    <property type="entry name" value="Glyoxalase-like_dom"/>
</dbReference>
<keyword evidence="3" id="KW-1185">Reference proteome</keyword>
<reference evidence="2 3" key="1">
    <citation type="submission" date="2020-09" db="EMBL/GenBank/DDBJ databases">
        <title>Paenibacillus sp. CAU 1523 isolated from sand of Haeundae Beach.</title>
        <authorList>
            <person name="Kim W."/>
        </authorList>
    </citation>
    <scope>NUCLEOTIDE SEQUENCE [LARGE SCALE GENOMIC DNA]</scope>
    <source>
        <strain evidence="2 3">CAU 1523</strain>
    </source>
</reference>
<dbReference type="Pfam" id="PF13468">
    <property type="entry name" value="Glyoxalase_3"/>
    <property type="match status" value="1"/>
</dbReference>
<accession>A0ABR9B2E7</accession>
<dbReference type="InterPro" id="IPR029068">
    <property type="entry name" value="Glyas_Bleomycin-R_OHBP_Dase"/>
</dbReference>
<dbReference type="Proteomes" id="UP000634529">
    <property type="component" value="Unassembled WGS sequence"/>
</dbReference>